<protein>
    <recommendedName>
        <fullName evidence="3">Twin-arginine translocation pathway signal protein</fullName>
    </recommendedName>
</protein>
<evidence type="ECO:0000313" key="1">
    <source>
        <dbReference type="EMBL" id="MFC6279747.1"/>
    </source>
</evidence>
<dbReference type="EMBL" id="JBHSRS010000001">
    <property type="protein sequence ID" value="MFC6279747.1"/>
    <property type="molecule type" value="Genomic_DNA"/>
</dbReference>
<evidence type="ECO:0008006" key="3">
    <source>
        <dbReference type="Google" id="ProtNLM"/>
    </source>
</evidence>
<dbReference type="RefSeq" id="WP_371434659.1">
    <property type="nucleotide sequence ID" value="NZ_JBHSRS010000001.1"/>
</dbReference>
<keyword evidence="2" id="KW-1185">Reference proteome</keyword>
<sequence>MQRRRLLKLGLASTAVLLVAGGAAALLEPGLARGALSPLGREVFAAVGRAVLDKTLPTEPGAREIALNDLLARVDTLVGALPPHAQGELSQLLSLLGSAAGRRTLAGLSAPWAEASVAEVQEALQGMRISTLGLRQQAYAALHDIAAGAYFSDPASWPLLGYPGPLKI</sequence>
<dbReference type="Proteomes" id="UP001596270">
    <property type="component" value="Unassembled WGS sequence"/>
</dbReference>
<proteinExistence type="predicted"/>
<comment type="caution">
    <text evidence="1">The sequence shown here is derived from an EMBL/GenBank/DDBJ whole genome shotgun (WGS) entry which is preliminary data.</text>
</comment>
<reference evidence="2" key="1">
    <citation type="journal article" date="2019" name="Int. J. Syst. Evol. Microbiol.">
        <title>The Global Catalogue of Microorganisms (GCM) 10K type strain sequencing project: providing services to taxonomists for standard genome sequencing and annotation.</title>
        <authorList>
            <consortium name="The Broad Institute Genomics Platform"/>
            <consortium name="The Broad Institute Genome Sequencing Center for Infectious Disease"/>
            <person name="Wu L."/>
            <person name="Ma J."/>
        </authorList>
    </citation>
    <scope>NUCLEOTIDE SEQUENCE [LARGE SCALE GENOMIC DNA]</scope>
    <source>
        <strain evidence="2">CCUG 39402</strain>
    </source>
</reference>
<gene>
    <name evidence="1" type="ORF">ACFQND_00645</name>
</gene>
<evidence type="ECO:0000313" key="2">
    <source>
        <dbReference type="Proteomes" id="UP001596270"/>
    </source>
</evidence>
<organism evidence="1 2">
    <name type="scientific">Polaromonas aquatica</name>
    <dbReference type="NCBI Taxonomy" id="332657"/>
    <lineage>
        <taxon>Bacteria</taxon>
        <taxon>Pseudomonadati</taxon>
        <taxon>Pseudomonadota</taxon>
        <taxon>Betaproteobacteria</taxon>
        <taxon>Burkholderiales</taxon>
        <taxon>Comamonadaceae</taxon>
        <taxon>Polaromonas</taxon>
    </lineage>
</organism>
<name>A0ABW1TR76_9BURK</name>
<accession>A0ABW1TR76</accession>